<keyword evidence="2" id="KW-1133">Transmembrane helix</keyword>
<dbReference type="RefSeq" id="WP_353063813.1">
    <property type="nucleotide sequence ID" value="NZ_CP132942.1"/>
</dbReference>
<feature type="domain" description="LSDAT prokaryote" evidence="3">
    <location>
        <begin position="29"/>
        <end position="193"/>
    </location>
</feature>
<keyword evidence="2" id="KW-0472">Membrane</keyword>
<organism evidence="5">
    <name type="scientific">Tunturiibacter psychrotolerans</name>
    <dbReference type="NCBI Taxonomy" id="3069686"/>
    <lineage>
        <taxon>Bacteria</taxon>
        <taxon>Pseudomonadati</taxon>
        <taxon>Acidobacteriota</taxon>
        <taxon>Terriglobia</taxon>
        <taxon>Terriglobales</taxon>
        <taxon>Acidobacteriaceae</taxon>
        <taxon>Tunturiibacter</taxon>
    </lineage>
</organism>
<feature type="transmembrane region" description="Helical" evidence="2">
    <location>
        <begin position="316"/>
        <end position="334"/>
    </location>
</feature>
<name>A0AAU7ZPW6_9BACT</name>
<feature type="compositionally biased region" description="Basic and acidic residues" evidence="1">
    <location>
        <begin position="553"/>
        <end position="565"/>
    </location>
</feature>
<dbReference type="InterPro" id="IPR025325">
    <property type="entry name" value="DUF4231"/>
</dbReference>
<evidence type="ECO:0000259" key="4">
    <source>
        <dbReference type="Pfam" id="PF18181"/>
    </source>
</evidence>
<feature type="transmembrane region" description="Helical" evidence="2">
    <location>
        <begin position="268"/>
        <end position="288"/>
    </location>
</feature>
<feature type="region of interest" description="Disordered" evidence="1">
    <location>
        <begin position="550"/>
        <end position="571"/>
    </location>
</feature>
<protein>
    <submittedName>
        <fullName evidence="5">DUF4231 domain-containing protein</fullName>
    </submittedName>
</protein>
<evidence type="ECO:0000256" key="2">
    <source>
        <dbReference type="SAM" id="Phobius"/>
    </source>
</evidence>
<dbReference type="Pfam" id="PF18171">
    <property type="entry name" value="LSDAT_prok"/>
    <property type="match status" value="1"/>
</dbReference>
<accession>A0AAU7ZPW6</accession>
<evidence type="ECO:0000256" key="1">
    <source>
        <dbReference type="SAM" id="MobiDB-lite"/>
    </source>
</evidence>
<reference evidence="5" key="1">
    <citation type="submission" date="2023-08" db="EMBL/GenBank/DDBJ databases">
        <authorList>
            <person name="Messyasz A."/>
            <person name="Mannisto M.K."/>
            <person name="Kerkhof L.J."/>
            <person name="Haggblom M."/>
        </authorList>
    </citation>
    <scope>NUCLEOTIDE SEQUENCE</scope>
    <source>
        <strain evidence="5">X5P6</strain>
    </source>
</reference>
<evidence type="ECO:0000313" key="5">
    <source>
        <dbReference type="EMBL" id="XCB32971.1"/>
    </source>
</evidence>
<feature type="domain" description="SMODS and SLOG-associating 2TM effector" evidence="4">
    <location>
        <begin position="422"/>
        <end position="543"/>
    </location>
</feature>
<dbReference type="Pfam" id="PF18181">
    <property type="entry name" value="SLATT_1"/>
    <property type="match status" value="1"/>
</dbReference>
<reference evidence="5" key="2">
    <citation type="journal article" date="2024" name="Environ. Microbiol.">
        <title>Genome analysis and description of Tunturibacter gen. nov. expands the diversity of Terriglobia in tundra soils.</title>
        <authorList>
            <person name="Messyasz A."/>
            <person name="Mannisto M.K."/>
            <person name="Kerkhof L.J."/>
            <person name="Haggblom M.M."/>
        </authorList>
    </citation>
    <scope>NUCLEOTIDE SEQUENCE</scope>
    <source>
        <strain evidence="5">X5P6</strain>
    </source>
</reference>
<proteinExistence type="predicted"/>
<dbReference type="Pfam" id="PF14015">
    <property type="entry name" value="DUF4231"/>
    <property type="match status" value="1"/>
</dbReference>
<evidence type="ECO:0000259" key="3">
    <source>
        <dbReference type="Pfam" id="PF18171"/>
    </source>
</evidence>
<dbReference type="EMBL" id="CP132942">
    <property type="protein sequence ID" value="XCB32971.1"/>
    <property type="molecule type" value="Genomic_DNA"/>
</dbReference>
<dbReference type="KEGG" id="tpsc:RBB77_21525"/>
<dbReference type="AlphaFoldDB" id="A0AAU7ZPW6"/>
<dbReference type="InterPro" id="IPR040884">
    <property type="entry name" value="SLATT_1"/>
</dbReference>
<keyword evidence="2" id="KW-0812">Transmembrane</keyword>
<dbReference type="InterPro" id="IPR041482">
    <property type="entry name" value="LSDAT_prok"/>
</dbReference>
<feature type="transmembrane region" description="Helical" evidence="2">
    <location>
        <begin position="450"/>
        <end position="473"/>
    </location>
</feature>
<sequence>MTLPQLIELQALDTIQTAAAKVPLSWDSIIVLLGTLDQPIAAQVRSICARSIAPMAARTKALIVDDGIDSGLSLLMGQAAAEVDQSPNLLGILDYEIEGFDRNHSFVVRLPAEWLDSAKAKFQLTVELAKGDPASGIGKVNSEKVVLAILFGGGETERKALLRCTRRSWPIVLVQGSGGLADSILNARTPPIDGIQKPPVNDPELREILEIGVIYPIPIEDSVDDLNRILLRLIKEPLDTLTDAWGRYDALDTAAIEKQRQFRTIQKAILSLGIIATALAIVSAGGFVPDSLRQHVPVATKVWIAQYLHSSTLHQVVHVLLILAPIVISILVSFNSRFREGNKWVLLRGSAEALKREIFRYQARAGIYSDQKSGENSAESILAAKIKDISGNLAQSEVNRSCIDPRAIAKETGRTFITPEEYLNERVRDQIKYFENKTATLYSQLKRLHLYILLAGGLGTFLAAIKLDVWVALTVALATAFTTKLEMFQVENSLIQYNIALTSLRNIASWWKALSPWEKGRRTNIDLLVEQTEKTSESETTGWVQQMQSTLDKLTEKESTPDKGSTRLQKT</sequence>
<dbReference type="NCBIfam" id="NF033634">
    <property type="entry name" value="SLATT_1"/>
    <property type="match status" value="1"/>
</dbReference>
<gene>
    <name evidence="5" type="ORF">RBB77_21525</name>
</gene>